<dbReference type="PIRSF" id="PIRSF005902">
    <property type="entry name" value="DNase_TatD"/>
    <property type="match status" value="1"/>
</dbReference>
<dbReference type="PROSITE" id="PS01091">
    <property type="entry name" value="TATD_3"/>
    <property type="match status" value="1"/>
</dbReference>
<dbReference type="InterPro" id="IPR001130">
    <property type="entry name" value="TatD-like"/>
</dbReference>
<dbReference type="Pfam" id="PF01026">
    <property type="entry name" value="TatD_DNase"/>
    <property type="match status" value="1"/>
</dbReference>
<dbReference type="InterPro" id="IPR015991">
    <property type="entry name" value="TatD/YcfH-like"/>
</dbReference>
<feature type="binding site" evidence="4">
    <location>
        <position position="8"/>
    </location>
    <ligand>
        <name>a divalent metal cation</name>
        <dbReference type="ChEBI" id="CHEBI:60240"/>
        <label>1</label>
    </ligand>
</feature>
<reference evidence="5 6" key="1">
    <citation type="submission" date="2016-04" db="EMBL/GenBank/DDBJ databases">
        <title>Acidithiobacillus ferrooxidans genome sequencing and assembly.</title>
        <authorList>
            <person name="Zhou Z."/>
        </authorList>
    </citation>
    <scope>NUCLEOTIDE SEQUENCE [LARGE SCALE GENOMIC DNA]</scope>
    <source>
        <strain evidence="5 6">BY0502</strain>
    </source>
</reference>
<dbReference type="InterPro" id="IPR018228">
    <property type="entry name" value="DNase_TatD-rel_CS"/>
</dbReference>
<dbReference type="EMBL" id="LVXZ01000131">
    <property type="protein sequence ID" value="OAP89558.1"/>
    <property type="molecule type" value="Genomic_DNA"/>
</dbReference>
<feature type="binding site" evidence="4">
    <location>
        <position position="152"/>
    </location>
    <ligand>
        <name>a divalent metal cation</name>
        <dbReference type="ChEBI" id="CHEBI:60240"/>
        <label>2</label>
    </ligand>
</feature>
<keyword evidence="6" id="KW-1185">Reference proteome</keyword>
<feature type="binding site" evidence="4">
    <location>
        <position position="6"/>
    </location>
    <ligand>
        <name>a divalent metal cation</name>
        <dbReference type="ChEBI" id="CHEBI:60240"/>
        <label>1</label>
    </ligand>
</feature>
<evidence type="ECO:0000256" key="1">
    <source>
        <dbReference type="ARBA" id="ARBA00009275"/>
    </source>
</evidence>
<gene>
    <name evidence="5" type="ORF">A4H96_10465</name>
</gene>
<evidence type="ECO:0000313" key="5">
    <source>
        <dbReference type="EMBL" id="OAP89558.1"/>
    </source>
</evidence>
<name>A0A179BCZ3_ACIFR</name>
<protein>
    <submittedName>
        <fullName evidence="5">DNAase</fullName>
    </submittedName>
</protein>
<dbReference type="PROSITE" id="PS01137">
    <property type="entry name" value="TATD_1"/>
    <property type="match status" value="1"/>
</dbReference>
<comment type="similarity">
    <text evidence="1">Belongs to the metallo-dependent hydrolases superfamily. TatD-type hydrolase family.</text>
</comment>
<dbReference type="PANTHER" id="PTHR46124:SF2">
    <property type="entry name" value="D-AMINOACYL-TRNA DEACYLASE"/>
    <property type="match status" value="1"/>
</dbReference>
<proteinExistence type="inferred from homology"/>
<dbReference type="GO" id="GO:0046872">
    <property type="term" value="F:metal ion binding"/>
    <property type="evidence" value="ECO:0007669"/>
    <property type="project" value="UniProtKB-KW"/>
</dbReference>
<dbReference type="Gene3D" id="3.20.20.140">
    <property type="entry name" value="Metal-dependent hydrolases"/>
    <property type="match status" value="1"/>
</dbReference>
<feature type="binding site" evidence="4">
    <location>
        <position position="127"/>
    </location>
    <ligand>
        <name>a divalent metal cation</name>
        <dbReference type="ChEBI" id="CHEBI:60240"/>
        <label>2</label>
    </ligand>
</feature>
<keyword evidence="2 4" id="KW-0479">Metal-binding</keyword>
<dbReference type="FunFam" id="3.20.20.140:FF:000005">
    <property type="entry name" value="TatD family hydrolase"/>
    <property type="match status" value="1"/>
</dbReference>
<sequence>MLVDSHCHLDFDDFDVDRAGILARAHAAGVQEMLIAAVVEAHWPRVQALTAEYPGVWAAAGVHPNEPAAETPEWEHLLAALAIDKVVAVGETGLDYFRSEGDLSWQRERFARHIAASKATGKPLIVHTRAAAADTIAMLRSEEAAAVGGVIHCFTENWGFAKAAMDMGFYISFSGIVTFKKSVELQSVAKKMPADRLLVETDAPYLAPVPQRGKRNEPAFVAHVAAFLGALRGETLEDIAERTTANFHALFKHAVAI</sequence>
<evidence type="ECO:0000256" key="3">
    <source>
        <dbReference type="ARBA" id="ARBA00022801"/>
    </source>
</evidence>
<dbReference type="PANTHER" id="PTHR46124">
    <property type="entry name" value="D-AMINOACYL-TRNA DEACYLASE"/>
    <property type="match status" value="1"/>
</dbReference>
<evidence type="ECO:0000256" key="2">
    <source>
        <dbReference type="ARBA" id="ARBA00022723"/>
    </source>
</evidence>
<evidence type="ECO:0000256" key="4">
    <source>
        <dbReference type="PIRSR" id="PIRSR005902-1"/>
    </source>
</evidence>
<dbReference type="CDD" id="cd01310">
    <property type="entry name" value="TatD_DNAse"/>
    <property type="match status" value="1"/>
</dbReference>
<accession>A0A179BCZ3</accession>
<dbReference type="InterPro" id="IPR032466">
    <property type="entry name" value="Metal_Hydrolase"/>
</dbReference>
<dbReference type="AlphaFoldDB" id="A0A179BCZ3"/>
<evidence type="ECO:0000313" key="6">
    <source>
        <dbReference type="Proteomes" id="UP000078302"/>
    </source>
</evidence>
<organism evidence="5 6">
    <name type="scientific">Acidithiobacillus ferrooxidans</name>
    <name type="common">Thiobacillus ferrooxidans</name>
    <dbReference type="NCBI Taxonomy" id="920"/>
    <lineage>
        <taxon>Bacteria</taxon>
        <taxon>Pseudomonadati</taxon>
        <taxon>Pseudomonadota</taxon>
        <taxon>Acidithiobacillia</taxon>
        <taxon>Acidithiobacillales</taxon>
        <taxon>Acidithiobacillaceae</taxon>
        <taxon>Acidithiobacillus</taxon>
    </lineage>
</organism>
<dbReference type="GO" id="GO:0005829">
    <property type="term" value="C:cytosol"/>
    <property type="evidence" value="ECO:0007669"/>
    <property type="project" value="TreeGrafter"/>
</dbReference>
<dbReference type="Proteomes" id="UP000078302">
    <property type="component" value="Unassembled WGS sequence"/>
</dbReference>
<comment type="caution">
    <text evidence="5">The sequence shown here is derived from an EMBL/GenBank/DDBJ whole genome shotgun (WGS) entry which is preliminary data.</text>
</comment>
<dbReference type="RefSeq" id="WP_064219545.1">
    <property type="nucleotide sequence ID" value="NZ_LVXZ01000131.1"/>
</dbReference>
<dbReference type="NCBIfam" id="TIGR00010">
    <property type="entry name" value="YchF/TatD family DNA exonuclease"/>
    <property type="match status" value="1"/>
</dbReference>
<feature type="binding site" evidence="4">
    <location>
        <position position="202"/>
    </location>
    <ligand>
        <name>a divalent metal cation</name>
        <dbReference type="ChEBI" id="CHEBI:60240"/>
        <label>1</label>
    </ligand>
</feature>
<dbReference type="GO" id="GO:0016788">
    <property type="term" value="F:hydrolase activity, acting on ester bonds"/>
    <property type="evidence" value="ECO:0007669"/>
    <property type="project" value="InterPro"/>
</dbReference>
<dbReference type="OrthoDB" id="5290141at2"/>
<dbReference type="SUPFAM" id="SSF51556">
    <property type="entry name" value="Metallo-dependent hydrolases"/>
    <property type="match status" value="1"/>
</dbReference>
<keyword evidence="3" id="KW-0378">Hydrolase</keyword>
<feature type="binding site" evidence="4">
    <location>
        <position position="91"/>
    </location>
    <ligand>
        <name>a divalent metal cation</name>
        <dbReference type="ChEBI" id="CHEBI:60240"/>
        <label>1</label>
    </ligand>
</feature>
<dbReference type="GO" id="GO:0004536">
    <property type="term" value="F:DNA nuclease activity"/>
    <property type="evidence" value="ECO:0007669"/>
    <property type="project" value="InterPro"/>
</dbReference>